<dbReference type="Proteomes" id="UP000242875">
    <property type="component" value="Unassembled WGS sequence"/>
</dbReference>
<dbReference type="SUPFAM" id="SSF56672">
    <property type="entry name" value="DNA/RNA polymerases"/>
    <property type="match status" value="1"/>
</dbReference>
<organism evidence="1 2">
    <name type="scientific">Bifiguratus adelaidae</name>
    <dbReference type="NCBI Taxonomy" id="1938954"/>
    <lineage>
        <taxon>Eukaryota</taxon>
        <taxon>Fungi</taxon>
        <taxon>Fungi incertae sedis</taxon>
        <taxon>Mucoromycota</taxon>
        <taxon>Mucoromycotina</taxon>
        <taxon>Endogonomycetes</taxon>
        <taxon>Endogonales</taxon>
        <taxon>Endogonales incertae sedis</taxon>
        <taxon>Bifiguratus</taxon>
    </lineage>
</organism>
<gene>
    <name evidence="1" type="ORF">BZG36_05658</name>
</gene>
<sequence length="1040" mass="124899">MNTSLSNITEQTCVGTSTAGIHRKIFEEKKILERKLFSKHHKSQTRNVFDDITEIYITLKQFDKAKKICSANKLAKLYEAMNEMNKAEEVYKKRGDKTTLALFYERTNDDKAEQAWKEVEERDSFRKLAEFYERCYKQTNRREYLDKAEQAWKENDNEYYFVEFCKRCYEQTNDEEYLNKAKQIHKESAFPLFESITPLAPFYEKLYEGYMQKAEQAWKEGNRKNFYRQWYEMTNNEEYIDKVEQAWKENNRESSNFLEVFYDQIYKQTNDEKYMKKAEELWDKDDKYGLAFFYERWYEQARNEEYMKKAEQALKEYEHEHGYVDEDWDNNLAHFYERRYEQTKDEKYIDEAEQTWKSYDCKSYLAEFYKRFERWDECLILMSNGKADVLHTYELLQINIQLPKDLQSLPIRIRERVPRNTYESAPEDLRQMIVMMVEDRIRREDRAAVIQLDDGYQHHEIPPHMNIVQHRYILRPDAPEPDRQQFVRILGNHIHALSQISRYRMRNITVRYDTSDGLAQWFSFSRTNIESMGFDRLVEHLAENEGEWDEDYYGGSDFIRSYLTLRTLNVREFYIITELVQSGVGEVEYSYYKCIENTEDAENNCLINCFRYLSKKNFEPEKVRYLLGVEPNAMLTFEHIPKLESIFKIKVGVYEDRRTLAFAYKSGKHYYDYKAIIKRDYPIVLYGDLNSPYKILWKNNHSAVIVEEYMARDCHCEYTGVFVGHGNSNKLRKEEIIKELQRQGRIDTDESTIADDDKTTYYYFFDYETVYDPITAELSPYAWALVKYDSESNHIQTWNDVASKPGGYAKSILEILLLEIPALDERKYLIGFNNSRFDNYFLIRDCQLVNAYVKMIRKYDGEVEILVGYYWEETREDIFEYYFRSIIKEKYKQDEYKESKDNKQYNIALRECCKLLMNVISGKLQQRVFENTIELIRNNQDLDKFNKKVNNNTEIFTPLGSWYIAEGEKINPKPNMPTIWGSLILSHARSYMYDNILSKIDNIYGMDTDSAFINYDDVPQELIGTKLGQFKREMSIKVYE</sequence>
<dbReference type="Gene3D" id="3.90.1600.10">
    <property type="entry name" value="Palm domain of DNA polymerase"/>
    <property type="match status" value="1"/>
</dbReference>
<reference evidence="1 2" key="1">
    <citation type="journal article" date="2017" name="Mycologia">
        <title>Bifiguratus adelaidae, gen. et sp. nov., a new member of Mucoromycotina in endophytic and soil-dwelling habitats.</title>
        <authorList>
            <person name="Torres-Cruz T.J."/>
            <person name="Billingsley Tobias T.L."/>
            <person name="Almatruk M."/>
            <person name="Hesse C."/>
            <person name="Kuske C.R."/>
            <person name="Desiro A."/>
            <person name="Benucci G.M."/>
            <person name="Bonito G."/>
            <person name="Stajich J.E."/>
            <person name="Dunlap C."/>
            <person name="Arnold A.E."/>
            <person name="Porras-Alfaro A."/>
        </authorList>
    </citation>
    <scope>NUCLEOTIDE SEQUENCE [LARGE SCALE GENOMIC DNA]</scope>
    <source>
        <strain evidence="1 2">AZ0501</strain>
    </source>
</reference>
<dbReference type="InterPro" id="IPR043502">
    <property type="entry name" value="DNA/RNA_pol_sf"/>
</dbReference>
<feature type="non-terminal residue" evidence="1">
    <location>
        <position position="1040"/>
    </location>
</feature>
<name>A0A261XT36_9FUNG</name>
<dbReference type="EMBL" id="MVBO01000312">
    <property type="protein sequence ID" value="OZJ01537.1"/>
    <property type="molecule type" value="Genomic_DNA"/>
</dbReference>
<proteinExistence type="predicted"/>
<dbReference type="AlphaFoldDB" id="A0A261XT36"/>
<accession>A0A261XT36</accession>
<evidence type="ECO:0000313" key="2">
    <source>
        <dbReference type="Proteomes" id="UP000242875"/>
    </source>
</evidence>
<comment type="caution">
    <text evidence="1">The sequence shown here is derived from an EMBL/GenBank/DDBJ whole genome shotgun (WGS) entry which is preliminary data.</text>
</comment>
<dbReference type="InterPro" id="IPR023211">
    <property type="entry name" value="DNA_pol_palm_dom_sf"/>
</dbReference>
<evidence type="ECO:0000313" key="1">
    <source>
        <dbReference type="EMBL" id="OZJ01537.1"/>
    </source>
</evidence>
<protein>
    <submittedName>
        <fullName evidence="1">Uncharacterized protein</fullName>
    </submittedName>
</protein>
<keyword evidence="2" id="KW-1185">Reference proteome</keyword>
<dbReference type="OrthoDB" id="5582836at2759"/>